<gene>
    <name evidence="2" type="ORF">ACFP3V_23765</name>
</gene>
<accession>A0ABW1G8Q8</accession>
<name>A0ABW1G8Q8_9ACTN</name>
<evidence type="ECO:0000313" key="2">
    <source>
        <dbReference type="EMBL" id="MFC5910226.1"/>
    </source>
</evidence>
<evidence type="ECO:0000313" key="3">
    <source>
        <dbReference type="Proteomes" id="UP001596174"/>
    </source>
</evidence>
<evidence type="ECO:0000256" key="1">
    <source>
        <dbReference type="SAM" id="MobiDB-lite"/>
    </source>
</evidence>
<comment type="caution">
    <text evidence="2">The sequence shown here is derived from an EMBL/GenBank/DDBJ whole genome shotgun (WGS) entry which is preliminary data.</text>
</comment>
<sequence>EGSLTTSYTIARHFRVWRYGVGHMTLMLRSLAASDDDETVDVWFDGVAAMNLHQSFEPLTIRAANPEERRTLLDASAGDIFPPNRPFTLCLILESAQPDGFVVCAHVRVVASPGGKPGGPDEQGPDAERLLWAAGPTGNPRQPLGYRLYEAGEHA</sequence>
<proteinExistence type="predicted"/>
<keyword evidence="3" id="KW-1185">Reference proteome</keyword>
<feature type="region of interest" description="Disordered" evidence="1">
    <location>
        <begin position="113"/>
        <end position="155"/>
    </location>
</feature>
<dbReference type="RefSeq" id="WP_380587012.1">
    <property type="nucleotide sequence ID" value="NZ_JBHSQJ010000104.1"/>
</dbReference>
<dbReference type="EMBL" id="JBHSQJ010000104">
    <property type="protein sequence ID" value="MFC5910226.1"/>
    <property type="molecule type" value="Genomic_DNA"/>
</dbReference>
<protein>
    <submittedName>
        <fullName evidence="2">Uncharacterized protein</fullName>
    </submittedName>
</protein>
<reference evidence="3" key="1">
    <citation type="journal article" date="2019" name="Int. J. Syst. Evol. Microbiol.">
        <title>The Global Catalogue of Microorganisms (GCM) 10K type strain sequencing project: providing services to taxonomists for standard genome sequencing and annotation.</title>
        <authorList>
            <consortium name="The Broad Institute Genomics Platform"/>
            <consortium name="The Broad Institute Genome Sequencing Center for Infectious Disease"/>
            <person name="Wu L."/>
            <person name="Ma J."/>
        </authorList>
    </citation>
    <scope>NUCLEOTIDE SEQUENCE [LARGE SCALE GENOMIC DNA]</scope>
    <source>
        <strain evidence="3">JCM 4816</strain>
    </source>
</reference>
<feature type="non-terminal residue" evidence="2">
    <location>
        <position position="1"/>
    </location>
</feature>
<organism evidence="2 3">
    <name type="scientific">Streptacidiphilus monticola</name>
    <dbReference type="NCBI Taxonomy" id="2161674"/>
    <lineage>
        <taxon>Bacteria</taxon>
        <taxon>Bacillati</taxon>
        <taxon>Actinomycetota</taxon>
        <taxon>Actinomycetes</taxon>
        <taxon>Kitasatosporales</taxon>
        <taxon>Streptomycetaceae</taxon>
        <taxon>Streptacidiphilus</taxon>
    </lineage>
</organism>
<dbReference type="Proteomes" id="UP001596174">
    <property type="component" value="Unassembled WGS sequence"/>
</dbReference>